<reference evidence="2 3" key="2">
    <citation type="journal article" date="2017" name="Genome Biol. Evol.">
        <title>Trajectories and Drivers of Genome Evolution in Surface-Associated Marine Phaeobacter.</title>
        <authorList>
            <person name="Freese H.M."/>
            <person name="Sikorski J."/>
            <person name="Bunk B."/>
            <person name="Scheuner C."/>
            <person name="Meier-Kolthoff J.P."/>
            <person name="Sproer C."/>
            <person name="Gram L."/>
            <person name="Overmann J."/>
        </authorList>
    </citation>
    <scope>NUCLEOTIDE SEQUENCE [LARGE SCALE GENOMIC DNA]</scope>
    <source>
        <strain evidence="2 3">P36</strain>
    </source>
</reference>
<sequence length="104" mass="11326">MDNAARNRLKAALAHSDWTADALSNKLFGTATYVSRVTTGRIQDPSPTRLQAICDALEVDITFILTGRSSSPDREELINSLANAPESVISDVAEFVRQHGLVKK</sequence>
<dbReference type="SMART" id="SM00530">
    <property type="entry name" value="HTH_XRE"/>
    <property type="match status" value="1"/>
</dbReference>
<dbReference type="SUPFAM" id="SSF47413">
    <property type="entry name" value="lambda repressor-like DNA-binding domains"/>
    <property type="match status" value="1"/>
</dbReference>
<reference evidence="2 3" key="3">
    <citation type="journal article" date="2017" name="Int. J. Syst. Evol. Microbiol.">
        <title>Adaptation of Surface-Associated Bacteria to the Open Ocean: A Genomically Distinct Subpopulation of Phaeobacter gallaeciensis Colonizes Pacific Mesozooplankton.</title>
        <authorList>
            <person name="Freese H.M."/>
            <person name="Methner A."/>
            <person name="Overmann J."/>
        </authorList>
    </citation>
    <scope>NUCLEOTIDE SEQUENCE [LARGE SCALE GENOMIC DNA]</scope>
    <source>
        <strain evidence="2 3">P36</strain>
    </source>
</reference>
<gene>
    <name evidence="2" type="ORF">PhaeoP36_01789</name>
</gene>
<dbReference type="PROSITE" id="PS50943">
    <property type="entry name" value="HTH_CROC1"/>
    <property type="match status" value="1"/>
</dbReference>
<dbReference type="Proteomes" id="UP000218891">
    <property type="component" value="Chromosome"/>
</dbReference>
<dbReference type="InterPro" id="IPR001387">
    <property type="entry name" value="Cro/C1-type_HTH"/>
</dbReference>
<dbReference type="Gene3D" id="1.10.260.40">
    <property type="entry name" value="lambda repressor-like DNA-binding domains"/>
    <property type="match status" value="1"/>
</dbReference>
<dbReference type="CDD" id="cd00093">
    <property type="entry name" value="HTH_XRE"/>
    <property type="match status" value="1"/>
</dbReference>
<keyword evidence="3" id="KW-1185">Reference proteome</keyword>
<organism evidence="2 3">
    <name type="scientific">Phaeobacter piscinae</name>
    <dbReference type="NCBI Taxonomy" id="1580596"/>
    <lineage>
        <taxon>Bacteria</taxon>
        <taxon>Pseudomonadati</taxon>
        <taxon>Pseudomonadota</taxon>
        <taxon>Alphaproteobacteria</taxon>
        <taxon>Rhodobacterales</taxon>
        <taxon>Roseobacteraceae</taxon>
        <taxon>Phaeobacter</taxon>
    </lineage>
</organism>
<proteinExistence type="predicted"/>
<feature type="domain" description="HTH cro/C1-type" evidence="1">
    <location>
        <begin position="9"/>
        <end position="64"/>
    </location>
</feature>
<accession>A0ABN5DFW7</accession>
<reference evidence="2 3" key="4">
    <citation type="journal article" date="2018" name="Environ. Microbiol. Rep.">
        <title>Phylogenetic distribution of roseobacticides in the Roseobacter group and their effect on microalgae.</title>
        <authorList>
            <person name="Sonnenschein E.C."/>
            <person name="Phippen C.B."/>
            <person name="Bentzon-Tilia M."/>
            <person name="Rasmussen S.A."/>
            <person name="Nielsen K.F."/>
            <person name="Gram L."/>
        </authorList>
    </citation>
    <scope>NUCLEOTIDE SEQUENCE [LARGE SCALE GENOMIC DNA]</scope>
    <source>
        <strain evidence="2 3">P36</strain>
    </source>
</reference>
<protein>
    <submittedName>
        <fullName evidence="2">Helix-turn-helix domain protein</fullName>
    </submittedName>
</protein>
<evidence type="ECO:0000259" key="1">
    <source>
        <dbReference type="PROSITE" id="PS50943"/>
    </source>
</evidence>
<evidence type="ECO:0000313" key="2">
    <source>
        <dbReference type="EMBL" id="ATG35931.1"/>
    </source>
</evidence>
<name>A0ABN5DFW7_9RHOB</name>
<dbReference type="RefSeq" id="WP_040182933.1">
    <property type="nucleotide sequence ID" value="NZ_CP010643.1"/>
</dbReference>
<evidence type="ECO:0000313" key="3">
    <source>
        <dbReference type="Proteomes" id="UP000218891"/>
    </source>
</evidence>
<reference evidence="2 3" key="1">
    <citation type="journal article" date="2017" name="Front. Microbiol.">
        <title>Phaeobacter piscinae sp. nov., a species of the Roseobacter group and potential aquaculture probiont.</title>
        <authorList>
            <person name="Sonnenschein E.C."/>
            <person name="Phippen C.B.W."/>
            <person name="Nielsen K.F."/>
            <person name="Mateiu R.V."/>
            <person name="Melchiorsen J."/>
            <person name="Gram L."/>
            <person name="Overmann J."/>
            <person name="Freese H.M."/>
        </authorList>
    </citation>
    <scope>NUCLEOTIDE SEQUENCE [LARGE SCALE GENOMIC DNA]</scope>
    <source>
        <strain evidence="2 3">P36</strain>
    </source>
</reference>
<dbReference type="EMBL" id="CP010643">
    <property type="protein sequence ID" value="ATG35931.1"/>
    <property type="molecule type" value="Genomic_DNA"/>
</dbReference>
<dbReference type="InterPro" id="IPR010982">
    <property type="entry name" value="Lambda_DNA-bd_dom_sf"/>
</dbReference>